<dbReference type="Pfam" id="PF00782">
    <property type="entry name" value="DSPc"/>
    <property type="match status" value="1"/>
</dbReference>
<dbReference type="GO" id="GO:0005737">
    <property type="term" value="C:cytoplasm"/>
    <property type="evidence" value="ECO:0007669"/>
    <property type="project" value="TreeGrafter"/>
</dbReference>
<evidence type="ECO:0000256" key="3">
    <source>
        <dbReference type="ARBA" id="ARBA00022912"/>
    </source>
</evidence>
<keyword evidence="2" id="KW-0378">Hydrolase</keyword>
<evidence type="ECO:0000259" key="5">
    <source>
        <dbReference type="PROSITE" id="PS50056"/>
    </source>
</evidence>
<dbReference type="CDD" id="cd14514">
    <property type="entry name" value="DUSP14-like"/>
    <property type="match status" value="1"/>
</dbReference>
<dbReference type="PANTHER" id="PTHR45961">
    <property type="entry name" value="IP21249P"/>
    <property type="match status" value="1"/>
</dbReference>
<dbReference type="InterPro" id="IPR000387">
    <property type="entry name" value="Tyr_Pase_dom"/>
</dbReference>
<feature type="domain" description="Tyrosine-protein phosphatase" evidence="4">
    <location>
        <begin position="14"/>
        <end position="154"/>
    </location>
</feature>
<dbReference type="SUPFAM" id="SSF52799">
    <property type="entry name" value="(Phosphotyrosine protein) phosphatases II"/>
    <property type="match status" value="1"/>
</dbReference>
<dbReference type="InterPro" id="IPR052103">
    <property type="entry name" value="Dual_spec_Phospatases"/>
</dbReference>
<dbReference type="PROSITE" id="PS50056">
    <property type="entry name" value="TYR_PHOSPHATASE_2"/>
    <property type="match status" value="1"/>
</dbReference>
<dbReference type="Gene3D" id="3.90.190.10">
    <property type="entry name" value="Protein tyrosine phosphatase superfamily"/>
    <property type="match status" value="1"/>
</dbReference>
<evidence type="ECO:0000313" key="7">
    <source>
        <dbReference type="WBParaSite" id="PgR004_g084_t01"/>
    </source>
</evidence>
<dbReference type="PANTHER" id="PTHR45961:SF9">
    <property type="entry name" value="DUAL SPECIFICITY PROTEIN PHOSPHATASE 14"/>
    <property type="match status" value="1"/>
</dbReference>
<dbReference type="SMART" id="SM00195">
    <property type="entry name" value="DSPc"/>
    <property type="match status" value="1"/>
</dbReference>
<name>A0A915AAN8_PARUN</name>
<keyword evidence="3" id="KW-0904">Protein phosphatase</keyword>
<feature type="domain" description="Tyrosine specific protein phosphatases" evidence="5">
    <location>
        <begin position="75"/>
        <end position="133"/>
    </location>
</feature>
<dbReference type="PROSITE" id="PS50054">
    <property type="entry name" value="TYR_PHOSPHATASE_DUAL"/>
    <property type="match status" value="1"/>
</dbReference>
<evidence type="ECO:0000259" key="4">
    <source>
        <dbReference type="PROSITE" id="PS50054"/>
    </source>
</evidence>
<proteinExistence type="inferred from homology"/>
<organism evidence="6 7">
    <name type="scientific">Parascaris univalens</name>
    <name type="common">Nematode worm</name>
    <dbReference type="NCBI Taxonomy" id="6257"/>
    <lineage>
        <taxon>Eukaryota</taxon>
        <taxon>Metazoa</taxon>
        <taxon>Ecdysozoa</taxon>
        <taxon>Nematoda</taxon>
        <taxon>Chromadorea</taxon>
        <taxon>Rhabditida</taxon>
        <taxon>Spirurina</taxon>
        <taxon>Ascaridomorpha</taxon>
        <taxon>Ascaridoidea</taxon>
        <taxon>Ascarididae</taxon>
        <taxon>Parascaris</taxon>
    </lineage>
</organism>
<reference evidence="7" key="1">
    <citation type="submission" date="2022-11" db="UniProtKB">
        <authorList>
            <consortium name="WormBaseParasite"/>
        </authorList>
    </citation>
    <scope>IDENTIFICATION</scope>
</reference>
<keyword evidence="6" id="KW-1185">Reference proteome</keyword>
<accession>A0A915AAN8</accession>
<evidence type="ECO:0000256" key="1">
    <source>
        <dbReference type="ARBA" id="ARBA00008601"/>
    </source>
</evidence>
<dbReference type="WBParaSite" id="PgR004_g084_t01">
    <property type="protein sequence ID" value="PgR004_g084_t01"/>
    <property type="gene ID" value="PgR004_g084"/>
</dbReference>
<sequence length="218" mass="24914">MSPLVFKVNAAYSRITEVIPGLYVSGVTALREELLRFYRITVIINATVEVPNLALQAIKGEKLWLEDSSEQYAHDNFDPYCDEIEMALHSGERVLVHSVKGISRSATLCLAYLTKYKFESLKEAFLFLASKRPLVRPNIGFWTQLITFEQEVKKTNGSVHLIRDKSDPDKVVPDVYSKSLAALKEANRKRQNRNRRQFLTKPYKPVLEPILEDVENGV</sequence>
<dbReference type="InterPro" id="IPR029021">
    <property type="entry name" value="Prot-tyrosine_phosphatase-like"/>
</dbReference>
<comment type="similarity">
    <text evidence="1">Belongs to the protein-tyrosine phosphatase family. Non-receptor class dual specificity subfamily.</text>
</comment>
<evidence type="ECO:0000256" key="2">
    <source>
        <dbReference type="ARBA" id="ARBA00022801"/>
    </source>
</evidence>
<evidence type="ECO:0000313" key="6">
    <source>
        <dbReference type="Proteomes" id="UP000887569"/>
    </source>
</evidence>
<dbReference type="InterPro" id="IPR000340">
    <property type="entry name" value="Dual-sp_phosphatase_cat-dom"/>
</dbReference>
<dbReference type="Proteomes" id="UP000887569">
    <property type="component" value="Unplaced"/>
</dbReference>
<dbReference type="AlphaFoldDB" id="A0A915AAN8"/>
<dbReference type="InterPro" id="IPR020422">
    <property type="entry name" value="TYR_PHOSPHATASE_DUAL_dom"/>
</dbReference>
<protein>
    <submittedName>
        <fullName evidence="7">Tyrosine specific protein phosphatases domain-containing protein</fullName>
    </submittedName>
</protein>
<dbReference type="GO" id="GO:0004721">
    <property type="term" value="F:phosphoprotein phosphatase activity"/>
    <property type="evidence" value="ECO:0007669"/>
    <property type="project" value="UniProtKB-KW"/>
</dbReference>